<comment type="subcellular location">
    <subcellularLocation>
        <location evidence="1">Cytoplasm</location>
    </subcellularLocation>
</comment>
<feature type="region of interest" description="Disordered" evidence="6">
    <location>
        <begin position="410"/>
        <end position="435"/>
    </location>
</feature>
<feature type="coiled-coil region" evidence="5">
    <location>
        <begin position="576"/>
        <end position="640"/>
    </location>
</feature>
<dbReference type="Proteomes" id="UP000828390">
    <property type="component" value="Unassembled WGS sequence"/>
</dbReference>
<proteinExistence type="predicted"/>
<dbReference type="GO" id="GO:0060271">
    <property type="term" value="P:cilium assembly"/>
    <property type="evidence" value="ECO:0007669"/>
    <property type="project" value="TreeGrafter"/>
</dbReference>
<dbReference type="GO" id="GO:0097539">
    <property type="term" value="C:ciliary transition fiber"/>
    <property type="evidence" value="ECO:0007669"/>
    <property type="project" value="TreeGrafter"/>
</dbReference>
<sequence>RPEEVRNEEDKIRTSNDRALAEMRERMDRELENAKLELLEDKESRLQKIKNQIKREIEEEEAKLRKEKSSVVNSSVQEGDHGRQLLLSQHEESIEQLKQDLTERTKVEEENLRKEMEVALQRLRSEVQSLQAEEQGKLEDEKRKALERMQKMVDDATEAEKKRLEQDKQQTLETMQAKHRLEAERIREEAEQKHRQKLQELREELTESHEKNLKRMKEDLAHIQEQEKEQMKQELEGAKKRQEAINDMEKGLEEVLGERKQELRDQHQKELRKIQEEHGAQLKRLRDEHADKEKDEKKLLEQNMDAERRRLQKQQEKDLDELKREFTRKKDTLAEQLEDEEEELQERRAEFERKKAEIEKATRNLETQERKLEEKRRRLKEDLNKFEDEQEEAFANRTVKLSAGELERMKSERKQLSEELRAETETLEQVKAERRSLESELLKMKLTRDTTTHKLKEMNERLSRKDKELEGLQQKLIDGLEEERTIAEERLRSVTERRHGNGREDISDDEDTRRDLIRNKKKSKAKQRRDEEDGISERNAWNELLSDDSMDESPIPHAGGLKEHVSKEKNAISMSKEFLRKQRHSLKRRQAALQAAKQELLKDITRQKQGNMSPESAHVLDDVRQSLEREAAELDRMTVQMNAGNRLVKEKEKYLHRLKNRASNDYNSDSDADWSPFDYNFKPARLPNLDLSEDDASSGISSTDNSLDNVLQALHKQIESNPSAMMSAQSTGHMPNGDARHGLEPNDPLARSLVKINTELSKIIQSIGSNRSSSSTPVQPASTTPVAGTPSSFVPVAPSPQSTLGGSYPVQAWRPNNPVFGSNPYLYHPQHKVDYASLVLNAEQSLERKWRKYFGDRKPPLSSATNYMPLSPVTFGHTPVRDQLRNFRSSLPDLPGMVSPSPQIPLTSTINTDRLSRFMGDERQSRFVTDERLSEQKEWLKKFQQDASFGLAFTRATASDAGSVHSLNGENKVSEPVSCSTPTRPAGGVRLELDENNEIRVRKF</sequence>
<evidence type="ECO:0000256" key="1">
    <source>
        <dbReference type="ARBA" id="ARBA00004496"/>
    </source>
</evidence>
<gene>
    <name evidence="7" type="ORF">DPMN_031742</name>
</gene>
<keyword evidence="8" id="KW-1185">Reference proteome</keyword>
<dbReference type="PANTHER" id="PTHR18902">
    <property type="entry name" value="NUCLEAR MITOTIC APPARATUS PROTEIN 1-RELATED"/>
    <property type="match status" value="1"/>
</dbReference>
<dbReference type="InterPro" id="IPR051841">
    <property type="entry name" value="MT-Golgi_org_protein"/>
</dbReference>
<feature type="compositionally biased region" description="Basic and acidic residues" evidence="6">
    <location>
        <begin position="448"/>
        <end position="470"/>
    </location>
</feature>
<feature type="region of interest" description="Disordered" evidence="6">
    <location>
        <begin position="962"/>
        <end position="986"/>
    </location>
</feature>
<accession>A0A9D4RJD9</accession>
<organism evidence="7 8">
    <name type="scientific">Dreissena polymorpha</name>
    <name type="common">Zebra mussel</name>
    <name type="synonym">Mytilus polymorpha</name>
    <dbReference type="NCBI Taxonomy" id="45954"/>
    <lineage>
        <taxon>Eukaryota</taxon>
        <taxon>Metazoa</taxon>
        <taxon>Spiralia</taxon>
        <taxon>Lophotrochozoa</taxon>
        <taxon>Mollusca</taxon>
        <taxon>Bivalvia</taxon>
        <taxon>Autobranchia</taxon>
        <taxon>Heteroconchia</taxon>
        <taxon>Euheterodonta</taxon>
        <taxon>Imparidentia</taxon>
        <taxon>Neoheterodontei</taxon>
        <taxon>Myida</taxon>
        <taxon>Dreissenoidea</taxon>
        <taxon>Dreissenidae</taxon>
        <taxon>Dreissena</taxon>
    </lineage>
</organism>
<feature type="region of interest" description="Disordered" evidence="6">
    <location>
        <begin position="60"/>
        <end position="88"/>
    </location>
</feature>
<evidence type="ECO:0000256" key="6">
    <source>
        <dbReference type="SAM" id="MobiDB-lite"/>
    </source>
</evidence>
<evidence type="ECO:0000313" key="7">
    <source>
        <dbReference type="EMBL" id="KAH3868592.1"/>
    </source>
</evidence>
<reference evidence="7" key="1">
    <citation type="journal article" date="2019" name="bioRxiv">
        <title>The Genome of the Zebra Mussel, Dreissena polymorpha: A Resource for Invasive Species Research.</title>
        <authorList>
            <person name="McCartney M.A."/>
            <person name="Auch B."/>
            <person name="Kono T."/>
            <person name="Mallez S."/>
            <person name="Zhang Y."/>
            <person name="Obille A."/>
            <person name="Becker A."/>
            <person name="Abrahante J.E."/>
            <person name="Garbe J."/>
            <person name="Badalamenti J.P."/>
            <person name="Herman A."/>
            <person name="Mangelson H."/>
            <person name="Liachko I."/>
            <person name="Sullivan S."/>
            <person name="Sone E.D."/>
            <person name="Koren S."/>
            <person name="Silverstein K.A.T."/>
            <person name="Beckman K.B."/>
            <person name="Gohl D.M."/>
        </authorList>
    </citation>
    <scope>NUCLEOTIDE SEQUENCE</scope>
    <source>
        <strain evidence="7">Duluth1</strain>
        <tissue evidence="7">Whole animal</tissue>
    </source>
</reference>
<feature type="compositionally biased region" description="Polar residues" evidence="6">
    <location>
        <begin position="776"/>
        <end position="792"/>
    </location>
</feature>
<keyword evidence="2" id="KW-0963">Cytoplasm</keyword>
<name>A0A9D4RJD9_DREPO</name>
<feature type="compositionally biased region" description="Basic and acidic residues" evidence="6">
    <location>
        <begin position="78"/>
        <end position="88"/>
    </location>
</feature>
<dbReference type="GO" id="GO:0005814">
    <property type="term" value="C:centriole"/>
    <property type="evidence" value="ECO:0007669"/>
    <property type="project" value="TreeGrafter"/>
</dbReference>
<feature type="region of interest" description="Disordered" evidence="6">
    <location>
        <begin position="448"/>
        <end position="566"/>
    </location>
</feature>
<evidence type="ECO:0000313" key="8">
    <source>
        <dbReference type="Proteomes" id="UP000828390"/>
    </source>
</evidence>
<evidence type="ECO:0000256" key="4">
    <source>
        <dbReference type="ARBA" id="ARBA00023054"/>
    </source>
</evidence>
<feature type="region of interest" description="Disordered" evidence="6">
    <location>
        <begin position="188"/>
        <end position="211"/>
    </location>
</feature>
<dbReference type="EMBL" id="JAIWYP010000002">
    <property type="protein sequence ID" value="KAH3868592.1"/>
    <property type="molecule type" value="Genomic_DNA"/>
</dbReference>
<feature type="compositionally biased region" description="Basic and acidic residues" evidence="6">
    <location>
        <begin position="249"/>
        <end position="333"/>
    </location>
</feature>
<feature type="compositionally biased region" description="Basic and acidic residues" evidence="6">
    <location>
        <begin position="60"/>
        <end position="69"/>
    </location>
</feature>
<comment type="caution">
    <text evidence="7">The sequence shown here is derived from an EMBL/GenBank/DDBJ whole genome shotgun (WGS) entry which is preliminary data.</text>
</comment>
<keyword evidence="3" id="KW-0597">Phosphoprotein</keyword>
<evidence type="ECO:0000256" key="5">
    <source>
        <dbReference type="SAM" id="Coils"/>
    </source>
</evidence>
<dbReference type="GO" id="GO:0005737">
    <property type="term" value="C:cytoplasm"/>
    <property type="evidence" value="ECO:0007669"/>
    <property type="project" value="UniProtKB-SubCell"/>
</dbReference>
<reference evidence="7" key="2">
    <citation type="submission" date="2020-11" db="EMBL/GenBank/DDBJ databases">
        <authorList>
            <person name="McCartney M.A."/>
            <person name="Auch B."/>
            <person name="Kono T."/>
            <person name="Mallez S."/>
            <person name="Becker A."/>
            <person name="Gohl D.M."/>
            <person name="Silverstein K.A.T."/>
            <person name="Koren S."/>
            <person name="Bechman K.B."/>
            <person name="Herman A."/>
            <person name="Abrahante J.E."/>
            <person name="Garbe J."/>
        </authorList>
    </citation>
    <scope>NUCLEOTIDE SEQUENCE</scope>
    <source>
        <strain evidence="7">Duluth1</strain>
        <tissue evidence="7">Whole animal</tissue>
    </source>
</reference>
<feature type="compositionally biased region" description="Polar residues" evidence="6">
    <location>
        <begin position="965"/>
        <end position="983"/>
    </location>
</feature>
<dbReference type="PANTHER" id="PTHR18902:SF27">
    <property type="entry name" value="CENTROSOMAL PROTEIN OF 164 KDA"/>
    <property type="match status" value="1"/>
</dbReference>
<feature type="non-terminal residue" evidence="7">
    <location>
        <position position="1"/>
    </location>
</feature>
<evidence type="ECO:0000256" key="2">
    <source>
        <dbReference type="ARBA" id="ARBA00022490"/>
    </source>
</evidence>
<feature type="compositionally biased region" description="Basic and acidic residues" evidence="6">
    <location>
        <begin position="482"/>
        <end position="518"/>
    </location>
</feature>
<keyword evidence="4 5" id="KW-0175">Coiled coil</keyword>
<dbReference type="GO" id="GO:0005813">
    <property type="term" value="C:centrosome"/>
    <property type="evidence" value="ECO:0007669"/>
    <property type="project" value="TreeGrafter"/>
</dbReference>
<feature type="region of interest" description="Disordered" evidence="6">
    <location>
        <begin position="767"/>
        <end position="801"/>
    </location>
</feature>
<protein>
    <submittedName>
        <fullName evidence="7">Uncharacterized protein</fullName>
    </submittedName>
</protein>
<dbReference type="AlphaFoldDB" id="A0A9D4RJD9"/>
<feature type="region of interest" description="Disordered" evidence="6">
    <location>
        <begin position="249"/>
        <end position="350"/>
    </location>
</feature>
<evidence type="ECO:0000256" key="3">
    <source>
        <dbReference type="ARBA" id="ARBA00022553"/>
    </source>
</evidence>